<accession>A0A9W9LBL8</accession>
<dbReference type="EMBL" id="JAPQKL010000001">
    <property type="protein sequence ID" value="KAJ5146442.1"/>
    <property type="molecule type" value="Genomic_DNA"/>
</dbReference>
<protein>
    <submittedName>
        <fullName evidence="1">Uncharacterized protein</fullName>
    </submittedName>
</protein>
<dbReference type="OrthoDB" id="4308432at2759"/>
<comment type="caution">
    <text evidence="1">The sequence shown here is derived from an EMBL/GenBank/DDBJ whole genome shotgun (WGS) entry which is preliminary data.</text>
</comment>
<dbReference type="Proteomes" id="UP001149079">
    <property type="component" value="Unassembled WGS sequence"/>
</dbReference>
<keyword evidence="2" id="KW-1185">Reference proteome</keyword>
<reference evidence="1" key="2">
    <citation type="journal article" date="2023" name="IMA Fungus">
        <title>Comparative genomic study of the Penicillium genus elucidates a diverse pangenome and 15 lateral gene transfer events.</title>
        <authorList>
            <person name="Petersen C."/>
            <person name="Sorensen T."/>
            <person name="Nielsen M.R."/>
            <person name="Sondergaard T.E."/>
            <person name="Sorensen J.L."/>
            <person name="Fitzpatrick D.A."/>
            <person name="Frisvad J.C."/>
            <person name="Nielsen K.L."/>
        </authorList>
    </citation>
    <scope>NUCLEOTIDE SEQUENCE</scope>
    <source>
        <strain evidence="1">IBT 22155</strain>
    </source>
</reference>
<organism evidence="1 2">
    <name type="scientific">Penicillium bovifimosum</name>
    <dbReference type="NCBI Taxonomy" id="126998"/>
    <lineage>
        <taxon>Eukaryota</taxon>
        <taxon>Fungi</taxon>
        <taxon>Dikarya</taxon>
        <taxon>Ascomycota</taxon>
        <taxon>Pezizomycotina</taxon>
        <taxon>Eurotiomycetes</taxon>
        <taxon>Eurotiomycetidae</taxon>
        <taxon>Eurotiales</taxon>
        <taxon>Aspergillaceae</taxon>
        <taxon>Penicillium</taxon>
    </lineage>
</organism>
<dbReference type="RefSeq" id="XP_056526916.1">
    <property type="nucleotide sequence ID" value="XM_056661750.1"/>
</dbReference>
<reference evidence="1" key="1">
    <citation type="submission" date="2022-11" db="EMBL/GenBank/DDBJ databases">
        <authorList>
            <person name="Petersen C."/>
        </authorList>
    </citation>
    <scope>NUCLEOTIDE SEQUENCE</scope>
    <source>
        <strain evidence="1">IBT 22155</strain>
    </source>
</reference>
<proteinExistence type="predicted"/>
<gene>
    <name evidence="1" type="ORF">N7515_001006</name>
</gene>
<evidence type="ECO:0000313" key="1">
    <source>
        <dbReference type="EMBL" id="KAJ5146442.1"/>
    </source>
</evidence>
<dbReference type="AlphaFoldDB" id="A0A9W9LBL8"/>
<name>A0A9W9LBL8_9EURO</name>
<dbReference type="GeneID" id="81400920"/>
<sequence>MPESQVYQSHEGFCSNWADLGAQDRIGGIPGPSNRSDGRNEGKKLCSCELHTPFQWPMDHAVIALRPCTYKCPYCPEFDDLEDTTPRVSEVQQHIQEVHLVNVDEFPGLTIVATRALLPRPWRYWGPSLTRRSRSESAHLQ</sequence>
<evidence type="ECO:0000313" key="2">
    <source>
        <dbReference type="Proteomes" id="UP001149079"/>
    </source>
</evidence>